<proteinExistence type="predicted"/>
<name>A0A5E4ZF82_9BURK</name>
<accession>A0A5E4ZF82</accession>
<dbReference type="EMBL" id="CABPRZ010000051">
    <property type="protein sequence ID" value="VVE59686.1"/>
    <property type="molecule type" value="Genomic_DNA"/>
</dbReference>
<gene>
    <name evidence="1" type="ORF">PTE30175_05596</name>
</gene>
<organism evidence="1 2">
    <name type="scientific">Pandoraea terrae</name>
    <dbReference type="NCBI Taxonomy" id="1537710"/>
    <lineage>
        <taxon>Bacteria</taxon>
        <taxon>Pseudomonadati</taxon>
        <taxon>Pseudomonadota</taxon>
        <taxon>Betaproteobacteria</taxon>
        <taxon>Burkholderiales</taxon>
        <taxon>Burkholderiaceae</taxon>
        <taxon>Pandoraea</taxon>
    </lineage>
</organism>
<evidence type="ECO:0000313" key="2">
    <source>
        <dbReference type="Proteomes" id="UP000414233"/>
    </source>
</evidence>
<dbReference type="AlphaFoldDB" id="A0A5E4ZF82"/>
<evidence type="ECO:0000313" key="1">
    <source>
        <dbReference type="EMBL" id="VVE59686.1"/>
    </source>
</evidence>
<keyword evidence="2" id="KW-1185">Reference proteome</keyword>
<dbReference type="Proteomes" id="UP000414233">
    <property type="component" value="Unassembled WGS sequence"/>
</dbReference>
<sequence>MRGLGLACEAIECVAPEETLSIAPAQQDGAAQMGGLGQREVHGIGGVRQRGQGAAEDLAEIDVGVVIGGGQQGREFGVGDDVAEFGGLVAGIEGHDHAAEQGDAEERLDELAAVGGHEADVLAGAHAECEQCACDPGCAMQELRIGVAPVGEHHRVALRMKRRGAHQ</sequence>
<protein>
    <submittedName>
        <fullName evidence="1">Uncharacterized protein</fullName>
    </submittedName>
</protein>
<reference evidence="1 2" key="1">
    <citation type="submission" date="2019-08" db="EMBL/GenBank/DDBJ databases">
        <authorList>
            <person name="Peeters C."/>
        </authorList>
    </citation>
    <scope>NUCLEOTIDE SEQUENCE [LARGE SCALE GENOMIC DNA]</scope>
    <source>
        <strain evidence="1 2">LMG 30175</strain>
    </source>
</reference>